<keyword evidence="4" id="KW-1185">Reference proteome</keyword>
<reference evidence="3" key="1">
    <citation type="submission" date="2022-11" db="EMBL/GenBank/DDBJ databases">
        <title>Genome Sequence of Cubamyces cubensis.</title>
        <authorList>
            <person name="Buettner E."/>
        </authorList>
    </citation>
    <scope>NUCLEOTIDE SEQUENCE</scope>
    <source>
        <strain evidence="3">MPL-01</strain>
    </source>
</reference>
<feature type="compositionally biased region" description="Basic and acidic residues" evidence="1">
    <location>
        <begin position="258"/>
        <end position="270"/>
    </location>
</feature>
<comment type="caution">
    <text evidence="3">The sequence shown here is derived from an EMBL/GenBank/DDBJ whole genome shotgun (WGS) entry which is preliminary data.</text>
</comment>
<evidence type="ECO:0000313" key="3">
    <source>
        <dbReference type="EMBL" id="KAJ8456690.1"/>
    </source>
</evidence>
<evidence type="ECO:0000313" key="4">
    <source>
        <dbReference type="Proteomes" id="UP001215151"/>
    </source>
</evidence>
<feature type="compositionally biased region" description="Low complexity" evidence="1">
    <location>
        <begin position="172"/>
        <end position="191"/>
    </location>
</feature>
<feature type="compositionally biased region" description="Basic residues" evidence="1">
    <location>
        <begin position="271"/>
        <end position="284"/>
    </location>
</feature>
<name>A0AAD7THG6_9APHY</name>
<dbReference type="Pfam" id="PF20149">
    <property type="entry name" value="DUF6532"/>
    <property type="match status" value="1"/>
</dbReference>
<feature type="compositionally biased region" description="Low complexity" evidence="1">
    <location>
        <begin position="247"/>
        <end position="257"/>
    </location>
</feature>
<feature type="region of interest" description="Disordered" evidence="1">
    <location>
        <begin position="1"/>
        <end position="443"/>
    </location>
</feature>
<organism evidence="3 4">
    <name type="scientific">Trametes cubensis</name>
    <dbReference type="NCBI Taxonomy" id="1111947"/>
    <lineage>
        <taxon>Eukaryota</taxon>
        <taxon>Fungi</taxon>
        <taxon>Dikarya</taxon>
        <taxon>Basidiomycota</taxon>
        <taxon>Agaricomycotina</taxon>
        <taxon>Agaricomycetes</taxon>
        <taxon>Polyporales</taxon>
        <taxon>Polyporaceae</taxon>
        <taxon>Trametes</taxon>
    </lineage>
</organism>
<dbReference type="InterPro" id="IPR045341">
    <property type="entry name" value="DUF6532"/>
</dbReference>
<dbReference type="AlphaFoldDB" id="A0AAD7THG6"/>
<protein>
    <recommendedName>
        <fullName evidence="2">DUF6532 domain-containing protein</fullName>
    </recommendedName>
</protein>
<evidence type="ECO:0000256" key="1">
    <source>
        <dbReference type="SAM" id="MobiDB-lite"/>
    </source>
</evidence>
<dbReference type="EMBL" id="JAPEVG010000645">
    <property type="protein sequence ID" value="KAJ8456690.1"/>
    <property type="molecule type" value="Genomic_DNA"/>
</dbReference>
<feature type="compositionally biased region" description="Basic and acidic residues" evidence="1">
    <location>
        <begin position="118"/>
        <end position="129"/>
    </location>
</feature>
<accession>A0AAD7THG6</accession>
<dbReference type="Proteomes" id="UP001215151">
    <property type="component" value="Unassembled WGS sequence"/>
</dbReference>
<feature type="domain" description="DUF6532" evidence="2">
    <location>
        <begin position="436"/>
        <end position="631"/>
    </location>
</feature>
<sequence length="677" mass="74844">MGKRRRLPILLSSSDLGSDAETAGVDRGPGDGTSQSQTRAPRKSKMAAHQAWEPLVPGKSRQKAKSTSRVGNERDMSKGQDAASGPEDDSGAEIRPAKRIKAATLNASSDTSNARLSKTSEHRAPRIDPDATDNEDDQIGDKNKGMSNKESSMLPPRFRKNQASLDDDIHESASAEGESSPSSGDEAAGAEQTDDEDRALESMEASPQALEKLFRDEAVHWVDSDHDHARTGRKRGSDRQRAASITRSPPRSASPDSSRSESDREDAPGHRHDKSKQVHPRRSTIRQLAESVKAKKRSVRHDSETNDDESGAANEPPTKATKRRDNSHARVEGESNKKKEQSKGQNKRAKEIPRIVEDKASKATESSDRNVRRHDTKKTTATSSGPAKTSRGTRKAVTAASDIDDASSSGSESDDSGVDVIPPSHGKLKLGDQHRRNAFPDGNRDHTKIIYRAMLKAAADFGYEDMVKHLRKKDQYSEELARLPAQRISTFRGNVRKLADGQPRTAFGLVFGDTEMGDWLQEGHRYIYPFNYQNKSINNAKAYSPPVFLEMLRFAFFKRPTSFGFKIAPHFVSSLPDKPDEKEIPAPMLALVATALHAAIEDCKHGYTQPRDFSTNDYSGIYVDHIQELTAIRVQGPNQYHVLMHGLWRQISTPLGHRGRSAQPRKSFLNVQAMARE</sequence>
<feature type="compositionally biased region" description="Basic and acidic residues" evidence="1">
    <location>
        <begin position="212"/>
        <end position="241"/>
    </location>
</feature>
<proteinExistence type="predicted"/>
<feature type="compositionally biased region" description="Basic and acidic residues" evidence="1">
    <location>
        <begin position="323"/>
        <end position="370"/>
    </location>
</feature>
<feature type="compositionally biased region" description="Polar residues" evidence="1">
    <location>
        <begin position="105"/>
        <end position="117"/>
    </location>
</feature>
<gene>
    <name evidence="3" type="ORF">ONZ51_g11974</name>
</gene>
<evidence type="ECO:0000259" key="2">
    <source>
        <dbReference type="Pfam" id="PF20149"/>
    </source>
</evidence>